<keyword evidence="2" id="KW-0732">Signal</keyword>
<evidence type="ECO:0000313" key="3">
    <source>
        <dbReference type="EMBL" id="GAA2629813.1"/>
    </source>
</evidence>
<proteinExistence type="predicted"/>
<evidence type="ECO:0000256" key="2">
    <source>
        <dbReference type="SAM" id="SignalP"/>
    </source>
</evidence>
<keyword evidence="4" id="KW-1185">Reference proteome</keyword>
<protein>
    <submittedName>
        <fullName evidence="3">Uncharacterized protein</fullName>
    </submittedName>
</protein>
<dbReference type="Pfam" id="PF19449">
    <property type="entry name" value="DUF5987"/>
    <property type="match status" value="1"/>
</dbReference>
<dbReference type="InterPro" id="IPR046029">
    <property type="entry name" value="DUF5987"/>
</dbReference>
<sequence length="174" mass="18253">MGVFEPWDRRTLLTTLSLAFAAVPLAARTAAAEGDDALPASTRKSLEAFADTVRPGAAKAGAVTLMSMPVLGIADKLPHIAQELDRAAARYASSNRLAADGFAGLPPRHRTALVERLDKAPDRLTWGGLAMLSAIAHEYGTSKDEGPQRPAQWNPSGKAIAPLHPATTPEGNPA</sequence>
<dbReference type="EMBL" id="BAAATD010000014">
    <property type="protein sequence ID" value="GAA2629813.1"/>
    <property type="molecule type" value="Genomic_DNA"/>
</dbReference>
<feature type="region of interest" description="Disordered" evidence="1">
    <location>
        <begin position="140"/>
        <end position="174"/>
    </location>
</feature>
<dbReference type="Proteomes" id="UP001501509">
    <property type="component" value="Unassembled WGS sequence"/>
</dbReference>
<comment type="caution">
    <text evidence="3">The sequence shown here is derived from an EMBL/GenBank/DDBJ whole genome shotgun (WGS) entry which is preliminary data.</text>
</comment>
<feature type="chain" id="PRO_5046728566" evidence="2">
    <location>
        <begin position="22"/>
        <end position="174"/>
    </location>
</feature>
<evidence type="ECO:0000313" key="4">
    <source>
        <dbReference type="Proteomes" id="UP001501509"/>
    </source>
</evidence>
<reference evidence="4" key="1">
    <citation type="journal article" date="2019" name="Int. J. Syst. Evol. Microbiol.">
        <title>The Global Catalogue of Microorganisms (GCM) 10K type strain sequencing project: providing services to taxonomists for standard genome sequencing and annotation.</title>
        <authorList>
            <consortium name="The Broad Institute Genomics Platform"/>
            <consortium name="The Broad Institute Genome Sequencing Center for Infectious Disease"/>
            <person name="Wu L."/>
            <person name="Ma J."/>
        </authorList>
    </citation>
    <scope>NUCLEOTIDE SEQUENCE [LARGE SCALE GENOMIC DNA]</scope>
    <source>
        <strain evidence="4">JCM 6833</strain>
    </source>
</reference>
<organism evidence="3 4">
    <name type="scientific">Actinomadura fulvescens</name>
    <dbReference type="NCBI Taxonomy" id="46160"/>
    <lineage>
        <taxon>Bacteria</taxon>
        <taxon>Bacillati</taxon>
        <taxon>Actinomycetota</taxon>
        <taxon>Actinomycetes</taxon>
        <taxon>Streptosporangiales</taxon>
        <taxon>Thermomonosporaceae</taxon>
        <taxon>Actinomadura</taxon>
    </lineage>
</organism>
<feature type="signal peptide" evidence="2">
    <location>
        <begin position="1"/>
        <end position="21"/>
    </location>
</feature>
<gene>
    <name evidence="3" type="ORF">GCM10010411_79420</name>
</gene>
<evidence type="ECO:0000256" key="1">
    <source>
        <dbReference type="SAM" id="MobiDB-lite"/>
    </source>
</evidence>
<accession>A0ABP6CYZ5</accession>
<dbReference type="InterPro" id="IPR006311">
    <property type="entry name" value="TAT_signal"/>
</dbReference>
<name>A0ABP6CYZ5_9ACTN</name>
<dbReference type="PROSITE" id="PS51318">
    <property type="entry name" value="TAT"/>
    <property type="match status" value="1"/>
</dbReference>